<dbReference type="Proteomes" id="UP000298111">
    <property type="component" value="Unassembled WGS sequence"/>
</dbReference>
<feature type="compositionally biased region" description="Polar residues" evidence="1">
    <location>
        <begin position="19"/>
        <end position="32"/>
    </location>
</feature>
<feature type="region of interest" description="Disordered" evidence="1">
    <location>
        <begin position="19"/>
        <end position="102"/>
    </location>
</feature>
<name>A0A8H1LJC4_9ACTN</name>
<organism evidence="2 3">
    <name type="scientific">Streptomyces albus</name>
    <dbReference type="NCBI Taxonomy" id="1888"/>
    <lineage>
        <taxon>Bacteria</taxon>
        <taxon>Bacillati</taxon>
        <taxon>Actinomycetota</taxon>
        <taxon>Actinomycetes</taxon>
        <taxon>Kitasatosporales</taxon>
        <taxon>Streptomycetaceae</taxon>
        <taxon>Streptomyces</taxon>
    </lineage>
</organism>
<evidence type="ECO:0000313" key="2">
    <source>
        <dbReference type="EMBL" id="TGG84546.1"/>
    </source>
</evidence>
<protein>
    <submittedName>
        <fullName evidence="2">Uncharacterized protein</fullName>
    </submittedName>
</protein>
<evidence type="ECO:0000313" key="3">
    <source>
        <dbReference type="Proteomes" id="UP000298111"/>
    </source>
</evidence>
<sequence length="102" mass="10672">MPSSPGFVSGTLTSSTMYTTVSTHARANTAQSYGRRRSTANRSEGTHESRPSDQSGNDAKAIRARRARVGVGVAGPYIFPPDGTGADKAGGERIQRDAATDT</sequence>
<comment type="caution">
    <text evidence="2">The sequence shown here is derived from an EMBL/GenBank/DDBJ whole genome shotgun (WGS) entry which is preliminary data.</text>
</comment>
<gene>
    <name evidence="2" type="ORF">D8771_11750</name>
</gene>
<dbReference type="EMBL" id="RCIY01000046">
    <property type="protein sequence ID" value="TGG84546.1"/>
    <property type="molecule type" value="Genomic_DNA"/>
</dbReference>
<feature type="compositionally biased region" description="Basic and acidic residues" evidence="1">
    <location>
        <begin position="89"/>
        <end position="102"/>
    </location>
</feature>
<proteinExistence type="predicted"/>
<accession>A0A8H1LJC4</accession>
<reference evidence="2 3" key="1">
    <citation type="submission" date="2018-10" db="EMBL/GenBank/DDBJ databases">
        <title>Isolation of pseudouridimycin from Streptomyces albus DSM 40763.</title>
        <authorList>
            <person name="Rosenqvist P."/>
            <person name="Metsae-Ketelae M."/>
            <person name="Virta P."/>
        </authorList>
    </citation>
    <scope>NUCLEOTIDE SEQUENCE [LARGE SCALE GENOMIC DNA]</scope>
    <source>
        <strain evidence="2 3">DSM 40763</strain>
    </source>
</reference>
<evidence type="ECO:0000256" key="1">
    <source>
        <dbReference type="SAM" id="MobiDB-lite"/>
    </source>
</evidence>
<dbReference type="AlphaFoldDB" id="A0A8H1LJC4"/>